<dbReference type="SUPFAM" id="SSF52540">
    <property type="entry name" value="P-loop containing nucleoside triphosphate hydrolases"/>
    <property type="match status" value="1"/>
</dbReference>
<feature type="domain" description="AAA+ ATPase" evidence="2">
    <location>
        <begin position="154"/>
        <end position="292"/>
    </location>
</feature>
<evidence type="ECO:0000259" key="2">
    <source>
        <dbReference type="SMART" id="SM00382"/>
    </source>
</evidence>
<dbReference type="Gene3D" id="3.40.50.300">
    <property type="entry name" value="P-loop containing nucleotide triphosphate hydrolases"/>
    <property type="match status" value="1"/>
</dbReference>
<sequence length="384" mass="42811">MCSAPTPNNILGDLATAYAGREISDVQVRTGGLIYVHTNRGLEIAESFGIQDAQAVARLAEALFLRQSVEIWTDTNAIGSVERMWEMVRNRRVIDFSCEEGALGSPVRMRVQVHLSEHGMGVTCRWLRAKINQLETLGIDPLISDSLRELMQRRFGLGLITGPTGSGKSTTLAAILDWVRRNFQKHIVTIEDPIEYRYDTMMEDPNQPQVRIPSPSLVTQQEVGRHTISYQSGLKEVLRKTPNIILIGEIRDRETMETCIEAAQTGHFVLSTLHTRGAVKTVDRILEFFPKDQQPGILHRLSETLTFVLSQGLLTGFSGRVLVTEYLQNTSEAVAAGMRAYDGSATSLADALRYKGNLRWDQSLINLYRAGHISEDVFNANLLG</sequence>
<evidence type="ECO:0000313" key="3">
    <source>
        <dbReference type="EMBL" id="GEP42325.1"/>
    </source>
</evidence>
<dbReference type="GO" id="GO:0016887">
    <property type="term" value="F:ATP hydrolysis activity"/>
    <property type="evidence" value="ECO:0007669"/>
    <property type="project" value="InterPro"/>
</dbReference>
<organism evidence="3 4">
    <name type="scientific">Brevifollis gellanilyticus</name>
    <dbReference type="NCBI Taxonomy" id="748831"/>
    <lineage>
        <taxon>Bacteria</taxon>
        <taxon>Pseudomonadati</taxon>
        <taxon>Verrucomicrobiota</taxon>
        <taxon>Verrucomicrobiia</taxon>
        <taxon>Verrucomicrobiales</taxon>
        <taxon>Verrucomicrobiaceae</taxon>
    </lineage>
</organism>
<comment type="similarity">
    <text evidence="1">Belongs to the GSP E family.</text>
</comment>
<dbReference type="OrthoDB" id="9805147at2"/>
<dbReference type="Proteomes" id="UP000321577">
    <property type="component" value="Unassembled WGS sequence"/>
</dbReference>
<gene>
    <name evidence="3" type="ORF">BGE01nite_16160</name>
</gene>
<reference evidence="3 4" key="1">
    <citation type="submission" date="2019-07" db="EMBL/GenBank/DDBJ databases">
        <title>Whole genome shotgun sequence of Brevifollis gellanilyticus NBRC 108608.</title>
        <authorList>
            <person name="Hosoyama A."/>
            <person name="Uohara A."/>
            <person name="Ohji S."/>
            <person name="Ichikawa N."/>
        </authorList>
    </citation>
    <scope>NUCLEOTIDE SEQUENCE [LARGE SCALE GENOMIC DNA]</scope>
    <source>
        <strain evidence="3 4">NBRC 108608</strain>
    </source>
</reference>
<protein>
    <recommendedName>
        <fullName evidence="2">AAA+ ATPase domain-containing protein</fullName>
    </recommendedName>
</protein>
<dbReference type="InterPro" id="IPR050921">
    <property type="entry name" value="T4SS_GSP_E_ATPase"/>
</dbReference>
<dbReference type="RefSeq" id="WP_146849929.1">
    <property type="nucleotide sequence ID" value="NZ_BKAG01000009.1"/>
</dbReference>
<proteinExistence type="inferred from homology"/>
<dbReference type="PANTHER" id="PTHR30486">
    <property type="entry name" value="TWITCHING MOTILITY PROTEIN PILT"/>
    <property type="match status" value="1"/>
</dbReference>
<evidence type="ECO:0000256" key="1">
    <source>
        <dbReference type="ARBA" id="ARBA00006611"/>
    </source>
</evidence>
<evidence type="ECO:0000313" key="4">
    <source>
        <dbReference type="Proteomes" id="UP000321577"/>
    </source>
</evidence>
<name>A0A512M6G7_9BACT</name>
<dbReference type="InterPro" id="IPR001482">
    <property type="entry name" value="T2SS/T4SS_dom"/>
</dbReference>
<dbReference type="PANTHER" id="PTHR30486:SF6">
    <property type="entry name" value="TYPE IV PILUS RETRACTATION ATPASE PILT"/>
    <property type="match status" value="1"/>
</dbReference>
<dbReference type="SMART" id="SM00382">
    <property type="entry name" value="AAA"/>
    <property type="match status" value="1"/>
</dbReference>
<dbReference type="InterPro" id="IPR027417">
    <property type="entry name" value="P-loop_NTPase"/>
</dbReference>
<dbReference type="AlphaFoldDB" id="A0A512M6G7"/>
<accession>A0A512M6G7</accession>
<keyword evidence="4" id="KW-1185">Reference proteome</keyword>
<dbReference type="InterPro" id="IPR003593">
    <property type="entry name" value="AAA+_ATPase"/>
</dbReference>
<dbReference type="EMBL" id="BKAG01000009">
    <property type="protein sequence ID" value="GEP42325.1"/>
    <property type="molecule type" value="Genomic_DNA"/>
</dbReference>
<comment type="caution">
    <text evidence="3">The sequence shown here is derived from an EMBL/GenBank/DDBJ whole genome shotgun (WGS) entry which is preliminary data.</text>
</comment>
<dbReference type="Pfam" id="PF00437">
    <property type="entry name" value="T2SSE"/>
    <property type="match status" value="1"/>
</dbReference>